<comment type="caution">
    <text evidence="1">The sequence shown here is derived from an EMBL/GenBank/DDBJ whole genome shotgun (WGS) entry which is preliminary data.</text>
</comment>
<dbReference type="AlphaFoldDB" id="A0A1S2L993"/>
<evidence type="ECO:0000313" key="2">
    <source>
        <dbReference type="Proteomes" id="UP000180098"/>
    </source>
</evidence>
<dbReference type="EMBL" id="MLQQ01000048">
    <property type="protein sequence ID" value="OIJ09072.1"/>
    <property type="molecule type" value="Genomic_DNA"/>
</dbReference>
<proteinExistence type="predicted"/>
<evidence type="ECO:0000313" key="1">
    <source>
        <dbReference type="EMBL" id="OIJ09072.1"/>
    </source>
</evidence>
<dbReference type="Proteomes" id="UP000180098">
    <property type="component" value="Unassembled WGS sequence"/>
</dbReference>
<protein>
    <submittedName>
        <fullName evidence="1">Uncharacterized protein</fullName>
    </submittedName>
</protein>
<gene>
    <name evidence="1" type="ORF">BKP35_17315</name>
</gene>
<organism evidence="1 2">
    <name type="scientific">Anaerobacillus arseniciselenatis</name>
    <dbReference type="NCBI Taxonomy" id="85682"/>
    <lineage>
        <taxon>Bacteria</taxon>
        <taxon>Bacillati</taxon>
        <taxon>Bacillota</taxon>
        <taxon>Bacilli</taxon>
        <taxon>Bacillales</taxon>
        <taxon>Bacillaceae</taxon>
        <taxon>Anaerobacillus</taxon>
    </lineage>
</organism>
<name>A0A1S2L993_9BACI</name>
<keyword evidence="2" id="KW-1185">Reference proteome</keyword>
<reference evidence="1 2" key="1">
    <citation type="submission" date="2016-10" db="EMBL/GenBank/DDBJ databases">
        <title>Draft genome sequences of four alkaliphilic bacteria belonging to the Anaerobacillus genus.</title>
        <authorList>
            <person name="Bassil N.M."/>
            <person name="Lloyd J.R."/>
        </authorList>
    </citation>
    <scope>NUCLEOTIDE SEQUENCE [LARGE SCALE GENOMIC DNA]</scope>
    <source>
        <strain evidence="1 2">DSM 15340</strain>
    </source>
</reference>
<sequence length="163" mass="19547">MKQKVLISCLIASITLNVILLYSYIQESRFDTKHMAQMSEQVSFFTFRFAELNLSFIDRYFDEDTHYDSIDDVISDLKSINTTWYTLNHRDIDRTLLEEIRRYDSLQYQFITRNLSNNPSEEKLQEFREALQVVVDPYQNGEFETVNDYIQVLEKTNQRLEEL</sequence>
<dbReference type="RefSeq" id="WP_071314640.1">
    <property type="nucleotide sequence ID" value="NZ_MLQQ01000048.1"/>
</dbReference>
<accession>A0A1S2L993</accession>